<comment type="caution">
    <text evidence="1">The sequence shown here is derived from an EMBL/GenBank/DDBJ whole genome shotgun (WGS) entry which is preliminary data.</text>
</comment>
<gene>
    <name evidence="1" type="ORF">Sradi_5167800</name>
</gene>
<proteinExistence type="predicted"/>
<dbReference type="GO" id="GO:0048364">
    <property type="term" value="P:root development"/>
    <property type="evidence" value="ECO:0007669"/>
    <property type="project" value="InterPro"/>
</dbReference>
<dbReference type="PANTHER" id="PTHR33070:SF129">
    <property type="entry name" value="DUF241 DOMAIN PROTEIN"/>
    <property type="match status" value="1"/>
</dbReference>
<protein>
    <submittedName>
        <fullName evidence="1">Uncharacterized protein</fullName>
    </submittedName>
</protein>
<dbReference type="PANTHER" id="PTHR33070">
    <property type="entry name" value="OS06G0725500 PROTEIN"/>
    <property type="match status" value="1"/>
</dbReference>
<dbReference type="GO" id="GO:0048367">
    <property type="term" value="P:shoot system development"/>
    <property type="evidence" value="ECO:0007669"/>
    <property type="project" value="InterPro"/>
</dbReference>
<evidence type="ECO:0000313" key="1">
    <source>
        <dbReference type="EMBL" id="KAL0325985.1"/>
    </source>
</evidence>
<organism evidence="1">
    <name type="scientific">Sesamum radiatum</name>
    <name type="common">Black benniseed</name>
    <dbReference type="NCBI Taxonomy" id="300843"/>
    <lineage>
        <taxon>Eukaryota</taxon>
        <taxon>Viridiplantae</taxon>
        <taxon>Streptophyta</taxon>
        <taxon>Embryophyta</taxon>
        <taxon>Tracheophyta</taxon>
        <taxon>Spermatophyta</taxon>
        <taxon>Magnoliopsida</taxon>
        <taxon>eudicotyledons</taxon>
        <taxon>Gunneridae</taxon>
        <taxon>Pentapetalae</taxon>
        <taxon>asterids</taxon>
        <taxon>lamiids</taxon>
        <taxon>Lamiales</taxon>
        <taxon>Pedaliaceae</taxon>
        <taxon>Sesamum</taxon>
    </lineage>
</organism>
<dbReference type="InterPro" id="IPR004320">
    <property type="entry name" value="BPS1_pln"/>
</dbReference>
<reference evidence="1" key="1">
    <citation type="submission" date="2020-06" db="EMBL/GenBank/DDBJ databases">
        <authorList>
            <person name="Li T."/>
            <person name="Hu X."/>
            <person name="Zhang T."/>
            <person name="Song X."/>
            <person name="Zhang H."/>
            <person name="Dai N."/>
            <person name="Sheng W."/>
            <person name="Hou X."/>
            <person name="Wei L."/>
        </authorList>
    </citation>
    <scope>NUCLEOTIDE SEQUENCE</scope>
    <source>
        <strain evidence="1">G02</strain>
        <tissue evidence="1">Leaf</tissue>
    </source>
</reference>
<reference evidence="1" key="2">
    <citation type="journal article" date="2024" name="Plant">
        <title>Genomic evolution and insights into agronomic trait innovations of Sesamum species.</title>
        <authorList>
            <person name="Miao H."/>
            <person name="Wang L."/>
            <person name="Qu L."/>
            <person name="Liu H."/>
            <person name="Sun Y."/>
            <person name="Le M."/>
            <person name="Wang Q."/>
            <person name="Wei S."/>
            <person name="Zheng Y."/>
            <person name="Lin W."/>
            <person name="Duan Y."/>
            <person name="Cao H."/>
            <person name="Xiong S."/>
            <person name="Wang X."/>
            <person name="Wei L."/>
            <person name="Li C."/>
            <person name="Ma Q."/>
            <person name="Ju M."/>
            <person name="Zhao R."/>
            <person name="Li G."/>
            <person name="Mu C."/>
            <person name="Tian Q."/>
            <person name="Mei H."/>
            <person name="Zhang T."/>
            <person name="Gao T."/>
            <person name="Zhang H."/>
        </authorList>
    </citation>
    <scope>NUCLEOTIDE SEQUENCE</scope>
    <source>
        <strain evidence="1">G02</strain>
    </source>
</reference>
<dbReference type="AlphaFoldDB" id="A0AAW2M375"/>
<accession>A0AAW2M375</accession>
<name>A0AAW2M375_SESRA</name>
<dbReference type="EMBL" id="JACGWJ010000023">
    <property type="protein sequence ID" value="KAL0325985.1"/>
    <property type="molecule type" value="Genomic_DNA"/>
</dbReference>
<sequence>MAGYARSYSFPSKPHPTVENFEDHLIRIKSSAEATSSSASSVCTNLDNINNLQESTNGLIQLASFKQALALEQGKSWAVELLDGSLRLMDAVELPRTLQHL</sequence>
<dbReference type="Pfam" id="PF03087">
    <property type="entry name" value="BPS1"/>
    <property type="match status" value="1"/>
</dbReference>